<dbReference type="Proteomes" id="UP000053477">
    <property type="component" value="Unassembled WGS sequence"/>
</dbReference>
<reference evidence="1 2" key="1">
    <citation type="submission" date="2015-04" db="EMBL/GenBank/DDBJ databases">
        <title>Complete genome sequence of Schizopora paradoxa KUC8140, a cosmopolitan wood degrader in East Asia.</title>
        <authorList>
            <consortium name="DOE Joint Genome Institute"/>
            <person name="Min B."/>
            <person name="Park H."/>
            <person name="Jang Y."/>
            <person name="Kim J.-J."/>
            <person name="Kim K.H."/>
            <person name="Pangilinan J."/>
            <person name="Lipzen A."/>
            <person name="Riley R."/>
            <person name="Grigoriev I.V."/>
            <person name="Spatafora J.W."/>
            <person name="Choi I.-G."/>
        </authorList>
    </citation>
    <scope>NUCLEOTIDE SEQUENCE [LARGE SCALE GENOMIC DNA]</scope>
    <source>
        <strain evidence="1 2">KUC8140</strain>
    </source>
</reference>
<dbReference type="EMBL" id="KQ086102">
    <property type="protein sequence ID" value="KLO08197.1"/>
    <property type="molecule type" value="Genomic_DNA"/>
</dbReference>
<protein>
    <submittedName>
        <fullName evidence="1">Uncharacterized protein</fullName>
    </submittedName>
</protein>
<organism evidence="1 2">
    <name type="scientific">Schizopora paradoxa</name>
    <dbReference type="NCBI Taxonomy" id="27342"/>
    <lineage>
        <taxon>Eukaryota</taxon>
        <taxon>Fungi</taxon>
        <taxon>Dikarya</taxon>
        <taxon>Basidiomycota</taxon>
        <taxon>Agaricomycotina</taxon>
        <taxon>Agaricomycetes</taxon>
        <taxon>Hymenochaetales</taxon>
        <taxon>Schizoporaceae</taxon>
        <taxon>Schizopora</taxon>
    </lineage>
</organism>
<dbReference type="InParanoid" id="A0A0H2R9Z8"/>
<accession>A0A0H2R9Z8</accession>
<name>A0A0H2R9Z8_9AGAM</name>
<dbReference type="AlphaFoldDB" id="A0A0H2R9Z8"/>
<evidence type="ECO:0000313" key="1">
    <source>
        <dbReference type="EMBL" id="KLO08197.1"/>
    </source>
</evidence>
<evidence type="ECO:0000313" key="2">
    <source>
        <dbReference type="Proteomes" id="UP000053477"/>
    </source>
</evidence>
<proteinExistence type="predicted"/>
<sequence>MELEEEEEEERGRGAEIYWRFVMNSFVMSTLQAFRHTTLTANYLQVSPSRVLILILTPTHSLSNRIESNRIIYCKRSKNKFCLKNLPSTKTSTPPFAIHHPPPAIRPSMITSISNSRTHRESFFDPSLAPYPKARLGPRTSSVNFRSSDFDEETAPGKQARRDTIRRSATRNVTLLSTIRRVGVGRLTVLYTTPSLTHSLTAIISISFPTSFSGLRFYAARTGLRLLRCA</sequence>
<gene>
    <name evidence="1" type="ORF">SCHPADRAFT_617361</name>
</gene>
<keyword evidence="2" id="KW-1185">Reference proteome</keyword>